<dbReference type="EMBL" id="QEQK01000012">
    <property type="protein sequence ID" value="PWN55262.1"/>
    <property type="molecule type" value="Genomic_DNA"/>
</dbReference>
<keyword evidence="8" id="KW-1185">Reference proteome</keyword>
<dbReference type="Pfam" id="PF22429">
    <property type="entry name" value="HutF_N"/>
    <property type="match status" value="1"/>
</dbReference>
<protein>
    <submittedName>
        <fullName evidence="7">Formimidoylglutamate deiminase</fullName>
    </submittedName>
</protein>
<feature type="domain" description="Amidohydrolase-related" evidence="5">
    <location>
        <begin position="65"/>
        <end position="444"/>
    </location>
</feature>
<dbReference type="NCBIfam" id="NF006684">
    <property type="entry name" value="PRK09229.1-5"/>
    <property type="match status" value="1"/>
</dbReference>
<dbReference type="NCBIfam" id="NF006681">
    <property type="entry name" value="PRK09229.1-2"/>
    <property type="match status" value="1"/>
</dbReference>
<dbReference type="Gene3D" id="2.30.40.10">
    <property type="entry name" value="Urease, subunit C, domain 1"/>
    <property type="match status" value="1"/>
</dbReference>
<dbReference type="SUPFAM" id="SSF51556">
    <property type="entry name" value="Metallo-dependent hydrolases"/>
    <property type="match status" value="1"/>
</dbReference>
<keyword evidence="3" id="KW-0378">Hydrolase</keyword>
<dbReference type="OrthoDB" id="9796020at2"/>
<dbReference type="InterPro" id="IPR055156">
    <property type="entry name" value="HutF-like_N"/>
</dbReference>
<organism evidence="7 8">
    <name type="scientific">Abyssibacter profundi</name>
    <dbReference type="NCBI Taxonomy" id="2182787"/>
    <lineage>
        <taxon>Bacteria</taxon>
        <taxon>Pseudomonadati</taxon>
        <taxon>Pseudomonadota</taxon>
        <taxon>Gammaproteobacteria</taxon>
        <taxon>Chromatiales</taxon>
        <taxon>Oceanococcaceae</taxon>
        <taxon>Abyssibacter</taxon>
    </lineage>
</organism>
<evidence type="ECO:0000256" key="3">
    <source>
        <dbReference type="ARBA" id="ARBA00022801"/>
    </source>
</evidence>
<sequence>MYIHIVSCRRSHCVSTVEYLHAEHALVEGVWRSRVRVGIDAAGRIASVDCDSPAQPDDQRLTQRVLLPAAANLHSHAFQRAMAGRTEQRHAQRDSFWSWRSQMYRFVERMTPEDLQAIAAYAYMEMLETGFAAVAEFHYLHHGPEGRPYDDPGCMSAAIIAAASEAGIGLTHLPVLYQRGGLADEPVTGGQRRFRSSLDGYAALIGQLQSRWREAPADAVLGVAPHSLRAVDANGLTLAAGLLPGAPVHLHIAEQTAEVEAVQAATGQRPVAYLLDRAEVDAGWCLVHATHLDDAELAGLARSGATVGLAPITEANLGDGLFRAAEAANRGQRWGVGSDSNVRIDLPGELRTLEYGQRLIERRRCVLADARRSTGRWLFDQACAGGAAALGRDCGRLAVGQWADLVTLDTGSIDLCATKGDGWLDAWLFGAARPVVAEVWSAGRPAVVAGRHRRRDALTAAYRQTLQRLTT</sequence>
<dbReference type="Pfam" id="PF01979">
    <property type="entry name" value="Amidohydro_1"/>
    <property type="match status" value="1"/>
</dbReference>
<dbReference type="Gene3D" id="3.20.20.140">
    <property type="entry name" value="Metal-dependent hydrolases"/>
    <property type="match status" value="1"/>
</dbReference>
<dbReference type="InterPro" id="IPR010252">
    <property type="entry name" value="HutF"/>
</dbReference>
<gene>
    <name evidence="7" type="ORF">DEH80_13640</name>
</gene>
<dbReference type="InterPro" id="IPR051607">
    <property type="entry name" value="Metallo-dep_hydrolases"/>
</dbReference>
<dbReference type="InterPro" id="IPR032466">
    <property type="entry name" value="Metal_Hydrolase"/>
</dbReference>
<keyword evidence="2" id="KW-0479">Metal-binding</keyword>
<keyword evidence="4" id="KW-0862">Zinc</keyword>
<reference evidence="7 8" key="1">
    <citation type="submission" date="2018-05" db="EMBL/GenBank/DDBJ databases">
        <title>Abyssibacter profundi OUC007T gen. nov., sp. nov, a marine bacterium isolated from seawater of the Mariana Trench.</title>
        <authorList>
            <person name="Zhou S."/>
        </authorList>
    </citation>
    <scope>NUCLEOTIDE SEQUENCE [LARGE SCALE GENOMIC DNA]</scope>
    <source>
        <strain evidence="7 8">OUC007</strain>
    </source>
</reference>
<evidence type="ECO:0000313" key="7">
    <source>
        <dbReference type="EMBL" id="PWN55262.1"/>
    </source>
</evidence>
<evidence type="ECO:0000256" key="2">
    <source>
        <dbReference type="ARBA" id="ARBA00022723"/>
    </source>
</evidence>
<dbReference type="NCBIfam" id="TIGR02022">
    <property type="entry name" value="hutF"/>
    <property type="match status" value="1"/>
</dbReference>
<accession>A0A383XRK8</accession>
<proteinExistence type="predicted"/>
<dbReference type="Proteomes" id="UP000251800">
    <property type="component" value="Unassembled WGS sequence"/>
</dbReference>
<name>A0A383XRK8_9GAMM</name>
<evidence type="ECO:0000259" key="6">
    <source>
        <dbReference type="Pfam" id="PF22429"/>
    </source>
</evidence>
<dbReference type="GO" id="GO:0005829">
    <property type="term" value="C:cytosol"/>
    <property type="evidence" value="ECO:0007669"/>
    <property type="project" value="TreeGrafter"/>
</dbReference>
<comment type="cofactor">
    <cofactor evidence="1">
        <name>Zn(2+)</name>
        <dbReference type="ChEBI" id="CHEBI:29105"/>
    </cofactor>
</comment>
<dbReference type="InterPro" id="IPR006680">
    <property type="entry name" value="Amidohydro-rel"/>
</dbReference>
<dbReference type="PANTHER" id="PTHR11271:SF48">
    <property type="entry name" value="AMIDOHYDROLASE-RELATED DOMAIN-CONTAINING PROTEIN"/>
    <property type="match status" value="1"/>
</dbReference>
<comment type="caution">
    <text evidence="7">The sequence shown here is derived from an EMBL/GenBank/DDBJ whole genome shotgun (WGS) entry which is preliminary data.</text>
</comment>
<dbReference type="PANTHER" id="PTHR11271">
    <property type="entry name" value="GUANINE DEAMINASE"/>
    <property type="match status" value="1"/>
</dbReference>
<dbReference type="GO" id="GO:0046872">
    <property type="term" value="F:metal ion binding"/>
    <property type="evidence" value="ECO:0007669"/>
    <property type="project" value="UniProtKB-KW"/>
</dbReference>
<evidence type="ECO:0000313" key="8">
    <source>
        <dbReference type="Proteomes" id="UP000251800"/>
    </source>
</evidence>
<dbReference type="SUPFAM" id="SSF51338">
    <property type="entry name" value="Composite domain of metallo-dependent hydrolases"/>
    <property type="match status" value="1"/>
</dbReference>
<evidence type="ECO:0000256" key="1">
    <source>
        <dbReference type="ARBA" id="ARBA00001947"/>
    </source>
</evidence>
<dbReference type="AlphaFoldDB" id="A0A383XRK8"/>
<dbReference type="GO" id="GO:0019239">
    <property type="term" value="F:deaminase activity"/>
    <property type="evidence" value="ECO:0007669"/>
    <property type="project" value="TreeGrafter"/>
</dbReference>
<evidence type="ECO:0000256" key="4">
    <source>
        <dbReference type="ARBA" id="ARBA00022833"/>
    </source>
</evidence>
<dbReference type="InterPro" id="IPR011059">
    <property type="entry name" value="Metal-dep_hydrolase_composite"/>
</dbReference>
<evidence type="ECO:0000259" key="5">
    <source>
        <dbReference type="Pfam" id="PF01979"/>
    </source>
</evidence>
<feature type="domain" description="Formimidoylglutamate deiminase N-terminal" evidence="6">
    <location>
        <begin position="20"/>
        <end position="60"/>
    </location>
</feature>